<dbReference type="Proteomes" id="UP000619260">
    <property type="component" value="Unassembled WGS sequence"/>
</dbReference>
<dbReference type="EMBL" id="BOPF01000008">
    <property type="protein sequence ID" value="GIJ45660.1"/>
    <property type="molecule type" value="Genomic_DNA"/>
</dbReference>
<dbReference type="AlphaFoldDB" id="A0A8J3YKM6"/>
<evidence type="ECO:0000313" key="1">
    <source>
        <dbReference type="EMBL" id="GIJ45660.1"/>
    </source>
</evidence>
<reference evidence="1" key="1">
    <citation type="submission" date="2021-01" db="EMBL/GenBank/DDBJ databases">
        <title>Whole genome shotgun sequence of Virgisporangium aliadipatigenens NBRC 105644.</title>
        <authorList>
            <person name="Komaki H."/>
            <person name="Tamura T."/>
        </authorList>
    </citation>
    <scope>NUCLEOTIDE SEQUENCE</scope>
    <source>
        <strain evidence="1">NBRC 105644</strain>
    </source>
</reference>
<comment type="caution">
    <text evidence="1">The sequence shown here is derived from an EMBL/GenBank/DDBJ whole genome shotgun (WGS) entry which is preliminary data.</text>
</comment>
<keyword evidence="2" id="KW-1185">Reference proteome</keyword>
<organism evidence="1 2">
    <name type="scientific">Virgisporangium aliadipatigenens</name>
    <dbReference type="NCBI Taxonomy" id="741659"/>
    <lineage>
        <taxon>Bacteria</taxon>
        <taxon>Bacillati</taxon>
        <taxon>Actinomycetota</taxon>
        <taxon>Actinomycetes</taxon>
        <taxon>Micromonosporales</taxon>
        <taxon>Micromonosporaceae</taxon>
        <taxon>Virgisporangium</taxon>
    </lineage>
</organism>
<dbReference type="RefSeq" id="WP_203899218.1">
    <property type="nucleotide sequence ID" value="NZ_BOPF01000008.1"/>
</dbReference>
<evidence type="ECO:0008006" key="3">
    <source>
        <dbReference type="Google" id="ProtNLM"/>
    </source>
</evidence>
<evidence type="ECO:0000313" key="2">
    <source>
        <dbReference type="Proteomes" id="UP000619260"/>
    </source>
</evidence>
<proteinExistence type="predicted"/>
<name>A0A8J3YKM6_9ACTN</name>
<protein>
    <recommendedName>
        <fullName evidence="3">PIN domain-containing protein</fullName>
    </recommendedName>
</protein>
<accession>A0A8J3YKM6</accession>
<sequence>MTYVLDAGAMLRYGESVELGRLLGGAVDVSTRVVLPLISLAEAYRQAADDEALALLDALCGQPAVVVVGAQADDALALGGIGAAVGDLDRAHAIVEAMRRRAVLLTTDSDTMRPELPDGWPVLDL</sequence>
<gene>
    <name evidence="1" type="ORF">Val02_25460</name>
</gene>